<evidence type="ECO:0000313" key="2">
    <source>
        <dbReference type="Proteomes" id="UP000499080"/>
    </source>
</evidence>
<dbReference type="AlphaFoldDB" id="A0A4Y2PUG5"/>
<gene>
    <name evidence="1" type="ORF">AVEN_214_1</name>
</gene>
<dbReference type="EMBL" id="BGPR01011948">
    <property type="protein sequence ID" value="GBN53776.1"/>
    <property type="molecule type" value="Genomic_DNA"/>
</dbReference>
<reference evidence="1 2" key="1">
    <citation type="journal article" date="2019" name="Sci. Rep.">
        <title>Orb-weaving spider Araneus ventricosus genome elucidates the spidroin gene catalogue.</title>
        <authorList>
            <person name="Kono N."/>
            <person name="Nakamura H."/>
            <person name="Ohtoshi R."/>
            <person name="Moran D.A.P."/>
            <person name="Shinohara A."/>
            <person name="Yoshida Y."/>
            <person name="Fujiwara M."/>
            <person name="Mori M."/>
            <person name="Tomita M."/>
            <person name="Arakawa K."/>
        </authorList>
    </citation>
    <scope>NUCLEOTIDE SEQUENCE [LARGE SCALE GENOMIC DNA]</scope>
</reference>
<proteinExistence type="predicted"/>
<sequence length="87" mass="10732">MPQTFTNKLPQERFSQHYKDNLCTIPVTDCRECVAFPDQEFFMNKFVEPRWRLVKKNPQAWKEDFRFKEMKTFIKKLKVVNDRWNVD</sequence>
<organism evidence="1 2">
    <name type="scientific">Araneus ventricosus</name>
    <name type="common">Orbweaver spider</name>
    <name type="synonym">Epeira ventricosa</name>
    <dbReference type="NCBI Taxonomy" id="182803"/>
    <lineage>
        <taxon>Eukaryota</taxon>
        <taxon>Metazoa</taxon>
        <taxon>Ecdysozoa</taxon>
        <taxon>Arthropoda</taxon>
        <taxon>Chelicerata</taxon>
        <taxon>Arachnida</taxon>
        <taxon>Araneae</taxon>
        <taxon>Araneomorphae</taxon>
        <taxon>Entelegynae</taxon>
        <taxon>Araneoidea</taxon>
        <taxon>Araneidae</taxon>
        <taxon>Araneus</taxon>
    </lineage>
</organism>
<comment type="caution">
    <text evidence="1">The sequence shown here is derived from an EMBL/GenBank/DDBJ whole genome shotgun (WGS) entry which is preliminary data.</text>
</comment>
<keyword evidence="2" id="KW-1185">Reference proteome</keyword>
<name>A0A4Y2PUG5_ARAVE</name>
<accession>A0A4Y2PUG5</accession>
<protein>
    <submittedName>
        <fullName evidence="1">Uncharacterized protein</fullName>
    </submittedName>
</protein>
<evidence type="ECO:0000313" key="1">
    <source>
        <dbReference type="EMBL" id="GBN53776.1"/>
    </source>
</evidence>
<dbReference type="Proteomes" id="UP000499080">
    <property type="component" value="Unassembled WGS sequence"/>
</dbReference>